<evidence type="ECO:0000256" key="6">
    <source>
        <dbReference type="SAM" id="SignalP"/>
    </source>
</evidence>
<feature type="signal peptide" evidence="6">
    <location>
        <begin position="1"/>
        <end position="22"/>
    </location>
</feature>
<keyword evidence="3" id="KW-0479">Metal-binding</keyword>
<dbReference type="Proteomes" id="UP000276055">
    <property type="component" value="Unassembled WGS sequence"/>
</dbReference>
<name>A0A495ETE5_9MICC</name>
<keyword evidence="4 6" id="KW-0732">Signal</keyword>
<dbReference type="GO" id="GO:0030313">
    <property type="term" value="C:cell envelope"/>
    <property type="evidence" value="ECO:0007669"/>
    <property type="project" value="UniProtKB-SubCell"/>
</dbReference>
<comment type="caution">
    <text evidence="7">The sequence shown here is derived from an EMBL/GenBank/DDBJ whole genome shotgun (WGS) entry which is preliminary data.</text>
</comment>
<feature type="chain" id="PRO_5039565128" evidence="6">
    <location>
        <begin position="23"/>
        <end position="317"/>
    </location>
</feature>
<dbReference type="EMBL" id="RBIR01000002">
    <property type="protein sequence ID" value="RKR20285.1"/>
    <property type="molecule type" value="Genomic_DNA"/>
</dbReference>
<dbReference type="RefSeq" id="WP_167467855.1">
    <property type="nucleotide sequence ID" value="NZ_RBIR01000002.1"/>
</dbReference>
<accession>A0A495ETE5</accession>
<dbReference type="PROSITE" id="PS51257">
    <property type="entry name" value="PROKAR_LIPOPROTEIN"/>
    <property type="match status" value="1"/>
</dbReference>
<dbReference type="Gene3D" id="3.40.50.1980">
    <property type="entry name" value="Nitrogenase molybdenum iron protein domain"/>
    <property type="match status" value="2"/>
</dbReference>
<dbReference type="Pfam" id="PF01297">
    <property type="entry name" value="ZnuA"/>
    <property type="match status" value="1"/>
</dbReference>
<sequence>MRRPAARALLAGLAGLGLLLTACSPTPGSLRGTAGDGIVDVVASTSVYGDIVRSIGGDKVRVSSIINRTSQDPHSYEASTQDKLAVSKAELVVENGGGYDTFIDTLTSDTGLDRGSIINAVDVSGLASASPAATAAGSSGQAHTGLNEHVWYSVPAMSRLTDAVAGKLSALEPASAQTFRANAAAFKHALGGLEAKLAAIKASEAGAPVAVTEPVPLYLLEDAGLRNQTPAAYTAAIEEDADVPPAVLKSAVDLVGSRGVRLLAYNTQTEGPQTVALKTAAETAGVPVVNFSETLPDGLSYVQWMTGNIESISKALG</sequence>
<protein>
    <submittedName>
        <fullName evidence="7">Zinc/manganese transport system substrate-binding protein</fullName>
    </submittedName>
</protein>
<keyword evidence="2 5" id="KW-0813">Transport</keyword>
<dbReference type="PANTHER" id="PTHR42953">
    <property type="entry name" value="HIGH-AFFINITY ZINC UPTAKE SYSTEM PROTEIN ZNUA-RELATED"/>
    <property type="match status" value="1"/>
</dbReference>
<evidence type="ECO:0000313" key="7">
    <source>
        <dbReference type="EMBL" id="RKR20285.1"/>
    </source>
</evidence>
<dbReference type="GO" id="GO:0030001">
    <property type="term" value="P:metal ion transport"/>
    <property type="evidence" value="ECO:0007669"/>
    <property type="project" value="InterPro"/>
</dbReference>
<organism evidence="7 8">
    <name type="scientific">Arthrobacter oryzae</name>
    <dbReference type="NCBI Taxonomy" id="409290"/>
    <lineage>
        <taxon>Bacteria</taxon>
        <taxon>Bacillati</taxon>
        <taxon>Actinomycetota</taxon>
        <taxon>Actinomycetes</taxon>
        <taxon>Micrococcales</taxon>
        <taxon>Micrococcaceae</taxon>
        <taxon>Arthrobacter</taxon>
    </lineage>
</organism>
<evidence type="ECO:0000256" key="2">
    <source>
        <dbReference type="ARBA" id="ARBA00022448"/>
    </source>
</evidence>
<dbReference type="PRINTS" id="PR00691">
    <property type="entry name" value="ADHESINB"/>
</dbReference>
<proteinExistence type="inferred from homology"/>
<dbReference type="GO" id="GO:0046872">
    <property type="term" value="F:metal ion binding"/>
    <property type="evidence" value="ECO:0007669"/>
    <property type="project" value="UniProtKB-KW"/>
</dbReference>
<gene>
    <name evidence="7" type="ORF">C8D78_0917</name>
</gene>
<dbReference type="InterPro" id="IPR006129">
    <property type="entry name" value="AdhesinB"/>
</dbReference>
<reference evidence="7 8" key="1">
    <citation type="submission" date="2018-10" db="EMBL/GenBank/DDBJ databases">
        <title>Genomic Encyclopedia of Type Strains, Phase IV (KMG-IV): sequencing the most valuable type-strain genomes for metagenomic binning, comparative biology and taxonomic classification.</title>
        <authorList>
            <person name="Goeker M."/>
        </authorList>
    </citation>
    <scope>NUCLEOTIDE SEQUENCE [LARGE SCALE GENOMIC DNA]</scope>
    <source>
        <strain evidence="7 8">DSM 25586</strain>
    </source>
</reference>
<dbReference type="InterPro" id="IPR006128">
    <property type="entry name" value="Lipoprotein_PsaA-like"/>
</dbReference>
<evidence type="ECO:0000256" key="1">
    <source>
        <dbReference type="ARBA" id="ARBA00004196"/>
    </source>
</evidence>
<evidence type="ECO:0000256" key="4">
    <source>
        <dbReference type="ARBA" id="ARBA00022729"/>
    </source>
</evidence>
<dbReference type="InterPro" id="IPR006127">
    <property type="entry name" value="ZnuA-like"/>
</dbReference>
<dbReference type="InterPro" id="IPR050492">
    <property type="entry name" value="Bact_metal-bind_prot9"/>
</dbReference>
<dbReference type="AlphaFoldDB" id="A0A495ETE5"/>
<dbReference type="SUPFAM" id="SSF53807">
    <property type="entry name" value="Helical backbone' metal receptor"/>
    <property type="match status" value="1"/>
</dbReference>
<dbReference type="PRINTS" id="PR00690">
    <property type="entry name" value="ADHESNFAMILY"/>
</dbReference>
<evidence type="ECO:0000256" key="3">
    <source>
        <dbReference type="ARBA" id="ARBA00022723"/>
    </source>
</evidence>
<evidence type="ECO:0000256" key="5">
    <source>
        <dbReference type="RuleBase" id="RU003512"/>
    </source>
</evidence>
<dbReference type="GO" id="GO:0007155">
    <property type="term" value="P:cell adhesion"/>
    <property type="evidence" value="ECO:0007669"/>
    <property type="project" value="InterPro"/>
</dbReference>
<evidence type="ECO:0000313" key="8">
    <source>
        <dbReference type="Proteomes" id="UP000276055"/>
    </source>
</evidence>
<comment type="subcellular location">
    <subcellularLocation>
        <location evidence="1">Cell envelope</location>
    </subcellularLocation>
</comment>
<comment type="similarity">
    <text evidence="5">Belongs to the bacterial solute-binding protein 9 family.</text>
</comment>
<dbReference type="PANTHER" id="PTHR42953:SF1">
    <property type="entry name" value="METAL-BINDING PROTEIN HI_0362-RELATED"/>
    <property type="match status" value="1"/>
</dbReference>